<keyword evidence="1" id="KW-0732">Signal</keyword>
<reference evidence="2 3" key="1">
    <citation type="journal article" date="2021" name="Nat. Plants">
        <title>The Taxus genome provides insights into paclitaxel biosynthesis.</title>
        <authorList>
            <person name="Xiong X."/>
            <person name="Gou J."/>
            <person name="Liao Q."/>
            <person name="Li Y."/>
            <person name="Zhou Q."/>
            <person name="Bi G."/>
            <person name="Li C."/>
            <person name="Du R."/>
            <person name="Wang X."/>
            <person name="Sun T."/>
            <person name="Guo L."/>
            <person name="Liang H."/>
            <person name="Lu P."/>
            <person name="Wu Y."/>
            <person name="Zhang Z."/>
            <person name="Ro D.K."/>
            <person name="Shang Y."/>
            <person name="Huang S."/>
            <person name="Yan J."/>
        </authorList>
    </citation>
    <scope>NUCLEOTIDE SEQUENCE [LARGE SCALE GENOMIC DNA]</scope>
    <source>
        <strain evidence="2">Ta-2019</strain>
    </source>
</reference>
<gene>
    <name evidence="2" type="ORF">KI387_029151</name>
</gene>
<feature type="signal peptide" evidence="1">
    <location>
        <begin position="1"/>
        <end position="22"/>
    </location>
</feature>
<dbReference type="EMBL" id="JAHRHJ020000010">
    <property type="protein sequence ID" value="KAH9297469.1"/>
    <property type="molecule type" value="Genomic_DNA"/>
</dbReference>
<accession>A0AA38CI28</accession>
<organism evidence="2 3">
    <name type="scientific">Taxus chinensis</name>
    <name type="common">Chinese yew</name>
    <name type="synonym">Taxus wallichiana var. chinensis</name>
    <dbReference type="NCBI Taxonomy" id="29808"/>
    <lineage>
        <taxon>Eukaryota</taxon>
        <taxon>Viridiplantae</taxon>
        <taxon>Streptophyta</taxon>
        <taxon>Embryophyta</taxon>
        <taxon>Tracheophyta</taxon>
        <taxon>Spermatophyta</taxon>
        <taxon>Pinopsida</taxon>
        <taxon>Pinidae</taxon>
        <taxon>Conifers II</taxon>
        <taxon>Cupressales</taxon>
        <taxon>Taxaceae</taxon>
        <taxon>Taxus</taxon>
    </lineage>
</organism>
<protein>
    <submittedName>
        <fullName evidence="2">Uncharacterized protein</fullName>
    </submittedName>
</protein>
<comment type="caution">
    <text evidence="2">The sequence shown here is derived from an EMBL/GenBank/DDBJ whole genome shotgun (WGS) entry which is preliminary data.</text>
</comment>
<evidence type="ECO:0000313" key="2">
    <source>
        <dbReference type="EMBL" id="KAH9297469.1"/>
    </source>
</evidence>
<dbReference type="Proteomes" id="UP000824469">
    <property type="component" value="Unassembled WGS sequence"/>
</dbReference>
<sequence length="62" mass="7107">HCCSGAALYVVHLVLLYMRLRGINNGGSRKSWLSKSEIQRLPTFICTSRVVEPEEEEQEKED</sequence>
<evidence type="ECO:0000313" key="3">
    <source>
        <dbReference type="Proteomes" id="UP000824469"/>
    </source>
</evidence>
<name>A0AA38CI28_TAXCH</name>
<evidence type="ECO:0000256" key="1">
    <source>
        <dbReference type="SAM" id="SignalP"/>
    </source>
</evidence>
<keyword evidence="3" id="KW-1185">Reference proteome</keyword>
<proteinExistence type="predicted"/>
<feature type="non-terminal residue" evidence="2">
    <location>
        <position position="1"/>
    </location>
</feature>
<dbReference type="AlphaFoldDB" id="A0AA38CI28"/>
<feature type="chain" id="PRO_5041410182" evidence="1">
    <location>
        <begin position="23"/>
        <end position="62"/>
    </location>
</feature>